<evidence type="ECO:0000313" key="2">
    <source>
        <dbReference type="Proteomes" id="UP000239156"/>
    </source>
</evidence>
<dbReference type="EMBL" id="PKSL01000142">
    <property type="protein sequence ID" value="POW02452.1"/>
    <property type="molecule type" value="Genomic_DNA"/>
</dbReference>
<name>A0A2S4UYV9_9BASI</name>
<dbReference type="VEuPathDB" id="FungiDB:PSHT_02237"/>
<organism evidence="1 2">
    <name type="scientific">Puccinia striiformis</name>
    <dbReference type="NCBI Taxonomy" id="27350"/>
    <lineage>
        <taxon>Eukaryota</taxon>
        <taxon>Fungi</taxon>
        <taxon>Dikarya</taxon>
        <taxon>Basidiomycota</taxon>
        <taxon>Pucciniomycotina</taxon>
        <taxon>Pucciniomycetes</taxon>
        <taxon>Pucciniales</taxon>
        <taxon>Pucciniaceae</taxon>
        <taxon>Puccinia</taxon>
    </lineage>
</organism>
<evidence type="ECO:0000313" key="1">
    <source>
        <dbReference type="EMBL" id="POW02452.1"/>
    </source>
</evidence>
<dbReference type="Proteomes" id="UP000239156">
    <property type="component" value="Unassembled WGS sequence"/>
</dbReference>
<comment type="caution">
    <text evidence="1">The sequence shown here is derived from an EMBL/GenBank/DDBJ whole genome shotgun (WGS) entry which is preliminary data.</text>
</comment>
<sequence>MSPYGLLEDTWPACNCSKAGMVLLGRELPGMR</sequence>
<reference evidence="1" key="1">
    <citation type="submission" date="2017-12" db="EMBL/GenBank/DDBJ databases">
        <title>Gene loss provides genomic basis for host adaptation in cereal stripe rust fungi.</title>
        <authorList>
            <person name="Xia C."/>
        </authorList>
    </citation>
    <scope>NUCLEOTIDE SEQUENCE [LARGE SCALE GENOMIC DNA]</scope>
    <source>
        <strain evidence="1">93-210</strain>
    </source>
</reference>
<keyword evidence="2" id="KW-1185">Reference proteome</keyword>
<accession>A0A2S4UYV9</accession>
<proteinExistence type="predicted"/>
<gene>
    <name evidence="1" type="ORF">PSTT_11807</name>
</gene>
<dbReference type="VEuPathDB" id="FungiDB:PSTT_11807"/>
<protein>
    <submittedName>
        <fullName evidence="1">Uncharacterized protein</fullName>
    </submittedName>
</protein>